<evidence type="ECO:0000313" key="5">
    <source>
        <dbReference type="EMBL" id="RDI48781.1"/>
    </source>
</evidence>
<evidence type="ECO:0000313" key="6">
    <source>
        <dbReference type="Proteomes" id="UP000254720"/>
    </source>
</evidence>
<proteinExistence type="predicted"/>
<dbReference type="GO" id="GO:0009279">
    <property type="term" value="C:cell outer membrane"/>
    <property type="evidence" value="ECO:0007669"/>
    <property type="project" value="TreeGrafter"/>
</dbReference>
<comment type="caution">
    <text evidence="5">The sequence shown here is derived from an EMBL/GenBank/DDBJ whole genome shotgun (WGS) entry which is preliminary data.</text>
</comment>
<dbReference type="GO" id="GO:0015920">
    <property type="term" value="P:lipopolysaccharide transport"/>
    <property type="evidence" value="ECO:0007669"/>
    <property type="project" value="InterPro"/>
</dbReference>
<evidence type="ECO:0000259" key="4">
    <source>
        <dbReference type="Pfam" id="PF03968"/>
    </source>
</evidence>
<dbReference type="NCBIfam" id="TIGR03002">
    <property type="entry name" value="outer_YhbN_LptA"/>
    <property type="match status" value="1"/>
</dbReference>
<dbReference type="PANTHER" id="PTHR36504:SF1">
    <property type="entry name" value="LIPOPOLYSACCHARIDE EXPORT SYSTEM PROTEIN LPTA"/>
    <property type="match status" value="1"/>
</dbReference>
<keyword evidence="1" id="KW-0813">Transport</keyword>
<dbReference type="InterPro" id="IPR052037">
    <property type="entry name" value="LPS_export_LptA"/>
</dbReference>
<dbReference type="GO" id="GO:0001530">
    <property type="term" value="F:lipopolysaccharide binding"/>
    <property type="evidence" value="ECO:0007669"/>
    <property type="project" value="InterPro"/>
</dbReference>
<dbReference type="InterPro" id="IPR005653">
    <property type="entry name" value="OstA-like_N"/>
</dbReference>
<protein>
    <submittedName>
        <fullName evidence="5">Lipopolysaccharide transport protein LptA</fullName>
    </submittedName>
</protein>
<dbReference type="Proteomes" id="UP000254720">
    <property type="component" value="Unassembled WGS sequence"/>
</dbReference>
<organism evidence="5 6">
    <name type="scientific">Aquicella lusitana</name>
    <dbReference type="NCBI Taxonomy" id="254246"/>
    <lineage>
        <taxon>Bacteria</taxon>
        <taxon>Pseudomonadati</taxon>
        <taxon>Pseudomonadota</taxon>
        <taxon>Gammaproteobacteria</taxon>
        <taxon>Legionellales</taxon>
        <taxon>Coxiellaceae</taxon>
        <taxon>Aquicella</taxon>
    </lineage>
</organism>
<evidence type="ECO:0000256" key="3">
    <source>
        <dbReference type="ARBA" id="ARBA00022764"/>
    </source>
</evidence>
<keyword evidence="6" id="KW-1185">Reference proteome</keyword>
<gene>
    <name evidence="5" type="ORF">C8D86_10160</name>
</gene>
<dbReference type="GO" id="GO:0017089">
    <property type="term" value="F:glycolipid transfer activity"/>
    <property type="evidence" value="ECO:0007669"/>
    <property type="project" value="TreeGrafter"/>
</dbReference>
<keyword evidence="3" id="KW-0574">Periplasm</keyword>
<accession>A0A370GZS6</accession>
<name>A0A370GZS6_9COXI</name>
<dbReference type="PANTHER" id="PTHR36504">
    <property type="entry name" value="LIPOPOLYSACCHARIDE EXPORT SYSTEM PROTEIN LPTA"/>
    <property type="match status" value="1"/>
</dbReference>
<dbReference type="Pfam" id="PF03968">
    <property type="entry name" value="LptD_N"/>
    <property type="match status" value="1"/>
</dbReference>
<keyword evidence="2" id="KW-0732">Signal</keyword>
<dbReference type="GO" id="GO:0030288">
    <property type="term" value="C:outer membrane-bounded periplasmic space"/>
    <property type="evidence" value="ECO:0007669"/>
    <property type="project" value="TreeGrafter"/>
</dbReference>
<reference evidence="5 6" key="1">
    <citation type="submission" date="2018-07" db="EMBL/GenBank/DDBJ databases">
        <title>Genomic Encyclopedia of Type Strains, Phase IV (KMG-IV): sequencing the most valuable type-strain genomes for metagenomic binning, comparative biology and taxonomic classification.</title>
        <authorList>
            <person name="Goeker M."/>
        </authorList>
    </citation>
    <scope>NUCLEOTIDE SEQUENCE [LARGE SCALE GENOMIC DNA]</scope>
    <source>
        <strain evidence="5 6">DSM 16500</strain>
    </source>
</reference>
<evidence type="ECO:0000256" key="2">
    <source>
        <dbReference type="ARBA" id="ARBA00022729"/>
    </source>
</evidence>
<dbReference type="InterPro" id="IPR014340">
    <property type="entry name" value="LptA"/>
</dbReference>
<sequence length="257" mass="29057">MYLLLKWIMMKVNRQCNKIAIRFCQLILKFCHPVLRFCHPARLCHPVLGFCHPALVAESGIKKIINTLFLYTRPRNKCGMTPTKFNQAFQTGSITKSLSGLILLALLINSQAMALPEDKLEKVYIVSERSSYNYKTGIKIFEGNVKVDQGTTHLTADKLVTKDNIKHKIQEAIAYGFTKQAHYWTIPKEGDAVMHAYAKIIKYYPTTANVVLEKDAVVTQGENSFQGQVILYNMNDQTVTVPASKNARAVLVYNPDN</sequence>
<dbReference type="AlphaFoldDB" id="A0A370GZS6"/>
<evidence type="ECO:0000256" key="1">
    <source>
        <dbReference type="ARBA" id="ARBA00022448"/>
    </source>
</evidence>
<dbReference type="OrthoDB" id="5295619at2"/>
<dbReference type="EMBL" id="QQAX01000001">
    <property type="protein sequence ID" value="RDI48781.1"/>
    <property type="molecule type" value="Genomic_DNA"/>
</dbReference>
<dbReference type="Gene3D" id="2.60.450.10">
    <property type="entry name" value="Lipopolysaccharide (LPS) transport protein A like domain"/>
    <property type="match status" value="1"/>
</dbReference>
<feature type="domain" description="Organic solvent tolerance-like N-terminal" evidence="4">
    <location>
        <begin position="124"/>
        <end position="237"/>
    </location>
</feature>